<dbReference type="EMBL" id="BMWX01000002">
    <property type="protein sequence ID" value="GGZ21093.1"/>
    <property type="molecule type" value="Genomic_DNA"/>
</dbReference>
<evidence type="ECO:0000313" key="2">
    <source>
        <dbReference type="Proteomes" id="UP000619457"/>
    </source>
</evidence>
<protein>
    <submittedName>
        <fullName evidence="1">Uncharacterized protein</fullName>
    </submittedName>
</protein>
<gene>
    <name evidence="1" type="ORF">GCM10007049_12160</name>
</gene>
<accession>A0A918PS67</accession>
<name>A0A918PS67_9BACT</name>
<keyword evidence="2" id="KW-1185">Reference proteome</keyword>
<reference evidence="1" key="1">
    <citation type="journal article" date="2014" name="Int. J. Syst. Evol. Microbiol.">
        <title>Complete genome sequence of Corynebacterium casei LMG S-19264T (=DSM 44701T), isolated from a smear-ripened cheese.</title>
        <authorList>
            <consortium name="US DOE Joint Genome Institute (JGI-PGF)"/>
            <person name="Walter F."/>
            <person name="Albersmeier A."/>
            <person name="Kalinowski J."/>
            <person name="Ruckert C."/>
        </authorList>
    </citation>
    <scope>NUCLEOTIDE SEQUENCE</scope>
    <source>
        <strain evidence="1">KCTC 12368</strain>
    </source>
</reference>
<reference evidence="1" key="2">
    <citation type="submission" date="2020-09" db="EMBL/GenBank/DDBJ databases">
        <authorList>
            <person name="Sun Q."/>
            <person name="Kim S."/>
        </authorList>
    </citation>
    <scope>NUCLEOTIDE SEQUENCE</scope>
    <source>
        <strain evidence="1">KCTC 12368</strain>
    </source>
</reference>
<organism evidence="1 2">
    <name type="scientific">Echinicola pacifica</name>
    <dbReference type="NCBI Taxonomy" id="346377"/>
    <lineage>
        <taxon>Bacteria</taxon>
        <taxon>Pseudomonadati</taxon>
        <taxon>Bacteroidota</taxon>
        <taxon>Cytophagia</taxon>
        <taxon>Cytophagales</taxon>
        <taxon>Cyclobacteriaceae</taxon>
        <taxon>Echinicola</taxon>
    </lineage>
</organism>
<dbReference type="Proteomes" id="UP000619457">
    <property type="component" value="Unassembled WGS sequence"/>
</dbReference>
<comment type="caution">
    <text evidence="1">The sequence shown here is derived from an EMBL/GenBank/DDBJ whole genome shotgun (WGS) entry which is preliminary data.</text>
</comment>
<sequence>MTFESALQKLGIGESLILPLDEIQSGSSGFIIYGGLGKSADLQKIYRSGGGNHFYSSNAKGDF</sequence>
<proteinExistence type="predicted"/>
<evidence type="ECO:0000313" key="1">
    <source>
        <dbReference type="EMBL" id="GGZ21093.1"/>
    </source>
</evidence>
<dbReference type="AlphaFoldDB" id="A0A918PS67"/>